<sequence>MQHLPNDTYDVTLDQFGQIATVYGDPGFPVATDVVGGNDTVTATVAGLNAKLTIFGDDHTMLLGHSQGGNDTLIADIGGGWDTAIVIGDTQSMIDDSKGGNDTIVADAGRTVYTTISAFGDAAGDMSGNAQGGHDDITGSVAWRGGANLFAGDAGGSMMDTSHGGNDTLDVSVLTTDGAATVSGDAIGSLRGLAHGGNDNLTVTLNGGSAISGGALFGDSAASLMDFAQGGDDVLTVKLDGQYAEAGAQMYGDAPTMVGNSHGGNDILNGGAGRDFMYGDARIYEPATPGSITGGVDTLNGGAGDDRMWGGGNSDLFVFNTGSGNDTIVDFDQGNKAVGSTAVEQDLIDVKGYGFADWTALSKLISDNTAGDAVIHLSANDSITLDGIQATNLHPTDFII</sequence>
<organism evidence="1 2">
    <name type="scientific">Bradyrhizobium shewense</name>
    <dbReference type="NCBI Taxonomy" id="1761772"/>
    <lineage>
        <taxon>Bacteria</taxon>
        <taxon>Pseudomonadati</taxon>
        <taxon>Pseudomonadota</taxon>
        <taxon>Alphaproteobacteria</taxon>
        <taxon>Hyphomicrobiales</taxon>
        <taxon>Nitrobacteraceae</taxon>
        <taxon>Bradyrhizobium</taxon>
    </lineage>
</organism>
<protein>
    <recommendedName>
        <fullName evidence="3">Hemolysin-type calcium-binding repeat-containing protein</fullName>
    </recommendedName>
</protein>
<dbReference type="InterPro" id="IPR011049">
    <property type="entry name" value="Serralysin-like_metalloprot_C"/>
</dbReference>
<dbReference type="Proteomes" id="UP000199184">
    <property type="component" value="Unassembled WGS sequence"/>
</dbReference>
<dbReference type="EMBL" id="FMAI01000001">
    <property type="protein sequence ID" value="SCB10847.1"/>
    <property type="molecule type" value="Genomic_DNA"/>
</dbReference>
<accession>A0A1C3U694</accession>
<dbReference type="RefSeq" id="WP_091952856.1">
    <property type="nucleotide sequence ID" value="NZ_FMAI01000001.1"/>
</dbReference>
<reference evidence="2" key="1">
    <citation type="submission" date="2016-08" db="EMBL/GenBank/DDBJ databases">
        <authorList>
            <person name="Varghese N."/>
            <person name="Submissions Spin"/>
        </authorList>
    </citation>
    <scope>NUCLEOTIDE SEQUENCE [LARGE SCALE GENOMIC DNA]</scope>
    <source>
        <strain evidence="2">ERR11</strain>
    </source>
</reference>
<evidence type="ECO:0000313" key="1">
    <source>
        <dbReference type="EMBL" id="SCB10847.1"/>
    </source>
</evidence>
<evidence type="ECO:0008006" key="3">
    <source>
        <dbReference type="Google" id="ProtNLM"/>
    </source>
</evidence>
<gene>
    <name evidence="1" type="ORF">GA0061098_1001411</name>
</gene>
<dbReference type="PRINTS" id="PR00313">
    <property type="entry name" value="CABNDNGRPT"/>
</dbReference>
<dbReference type="AlphaFoldDB" id="A0A1C3U694"/>
<dbReference type="Gene3D" id="2.150.10.10">
    <property type="entry name" value="Serralysin-like metalloprotease, C-terminal"/>
    <property type="match status" value="1"/>
</dbReference>
<evidence type="ECO:0000313" key="2">
    <source>
        <dbReference type="Proteomes" id="UP000199184"/>
    </source>
</evidence>
<keyword evidence="2" id="KW-1185">Reference proteome</keyword>
<name>A0A1C3U694_9BRAD</name>
<proteinExistence type="predicted"/>
<dbReference type="SUPFAM" id="SSF51120">
    <property type="entry name" value="beta-Roll"/>
    <property type="match status" value="1"/>
</dbReference>